<sequence>MPKKKSKPSPARKAAMEILTPRSGAANAFVPRVVSLIALLAVVLLTGALFFRVVAQFVVPLFLAGVLVVVFEPVHRWFTEKLPGRRYAAAGATTTVVMLTVLIPTIWLGVQAYLEGRQVALYLVGEGHQGTLAESFEKRIVDAKEFYKDQMGTEKDPDFAPLGAAIARYAGTAGLNTVLAAVGIVVGLVVMTVALFYFLADGPAMIEALTHLSPLDDEYEHELLQKFSEVSRAVVVATLLSAVVQGLLGGIGYYFALEAGAPILLLTVLTIVLAIIPFVGATAVWIPVCIWIFLFQTDIGPDGEVQRHWAAVIGLAIYGTAVVSSIDNVIKPMVLHGNAKLHPLLALLSVLGGVSVLGPVGILVGPMLVAFLQAMLGMLRRELDRFNAEHAEAEAEAAQPQPA</sequence>
<feature type="transmembrane region" description="Helical" evidence="7">
    <location>
        <begin position="233"/>
        <end position="256"/>
    </location>
</feature>
<comment type="subcellular location">
    <subcellularLocation>
        <location evidence="1">Membrane</location>
        <topology evidence="1">Multi-pass membrane protein</topology>
    </subcellularLocation>
</comment>
<dbReference type="PANTHER" id="PTHR21716">
    <property type="entry name" value="TRANSMEMBRANE PROTEIN"/>
    <property type="match status" value="1"/>
</dbReference>
<gene>
    <name evidence="8" type="ORF">Pla175_36280</name>
</gene>
<feature type="transmembrane region" description="Helical" evidence="7">
    <location>
        <begin position="87"/>
        <end position="110"/>
    </location>
</feature>
<evidence type="ECO:0000256" key="4">
    <source>
        <dbReference type="ARBA" id="ARBA00022989"/>
    </source>
</evidence>
<dbReference type="PANTHER" id="PTHR21716:SF4">
    <property type="entry name" value="TRANSMEMBRANE PROTEIN 245"/>
    <property type="match status" value="1"/>
</dbReference>
<protein>
    <submittedName>
        <fullName evidence="8">Putative inner membrane protein</fullName>
    </submittedName>
</protein>
<keyword evidence="6" id="KW-0175">Coiled coil</keyword>
<dbReference type="EMBL" id="CP036291">
    <property type="protein sequence ID" value="QDU90226.1"/>
    <property type="molecule type" value="Genomic_DNA"/>
</dbReference>
<evidence type="ECO:0000256" key="1">
    <source>
        <dbReference type="ARBA" id="ARBA00004141"/>
    </source>
</evidence>
<feature type="transmembrane region" description="Helical" evidence="7">
    <location>
        <begin position="57"/>
        <end position="75"/>
    </location>
</feature>
<accession>A0A518DFI7</accession>
<dbReference type="InterPro" id="IPR002549">
    <property type="entry name" value="AI-2E-like"/>
</dbReference>
<keyword evidence="9" id="KW-1185">Reference proteome</keyword>
<name>A0A518DFI7_9BACT</name>
<feature type="transmembrane region" description="Helical" evidence="7">
    <location>
        <begin position="178"/>
        <end position="200"/>
    </location>
</feature>
<evidence type="ECO:0000313" key="9">
    <source>
        <dbReference type="Proteomes" id="UP000317429"/>
    </source>
</evidence>
<evidence type="ECO:0000256" key="6">
    <source>
        <dbReference type="SAM" id="Coils"/>
    </source>
</evidence>
<keyword evidence="4 7" id="KW-1133">Transmembrane helix</keyword>
<dbReference type="OrthoDB" id="9815028at2"/>
<feature type="transmembrane region" description="Helical" evidence="7">
    <location>
        <begin position="29"/>
        <end position="51"/>
    </location>
</feature>
<dbReference type="RefSeq" id="WP_145288280.1">
    <property type="nucleotide sequence ID" value="NZ_CP036291.1"/>
</dbReference>
<evidence type="ECO:0000313" key="8">
    <source>
        <dbReference type="EMBL" id="QDU90226.1"/>
    </source>
</evidence>
<reference evidence="8 9" key="1">
    <citation type="submission" date="2019-02" db="EMBL/GenBank/DDBJ databases">
        <title>Deep-cultivation of Planctomycetes and their phenomic and genomic characterization uncovers novel biology.</title>
        <authorList>
            <person name="Wiegand S."/>
            <person name="Jogler M."/>
            <person name="Boedeker C."/>
            <person name="Pinto D."/>
            <person name="Vollmers J."/>
            <person name="Rivas-Marin E."/>
            <person name="Kohn T."/>
            <person name="Peeters S.H."/>
            <person name="Heuer A."/>
            <person name="Rast P."/>
            <person name="Oberbeckmann S."/>
            <person name="Bunk B."/>
            <person name="Jeske O."/>
            <person name="Meyerdierks A."/>
            <person name="Storesund J.E."/>
            <person name="Kallscheuer N."/>
            <person name="Luecker S."/>
            <person name="Lage O.M."/>
            <person name="Pohl T."/>
            <person name="Merkel B.J."/>
            <person name="Hornburger P."/>
            <person name="Mueller R.-W."/>
            <person name="Bruemmer F."/>
            <person name="Labrenz M."/>
            <person name="Spormann A.M."/>
            <person name="Op den Camp H."/>
            <person name="Overmann J."/>
            <person name="Amann R."/>
            <person name="Jetten M.S.M."/>
            <person name="Mascher T."/>
            <person name="Medema M.H."/>
            <person name="Devos D.P."/>
            <person name="Kaster A.-K."/>
            <person name="Ovreas L."/>
            <person name="Rohde M."/>
            <person name="Galperin M.Y."/>
            <person name="Jogler C."/>
        </authorList>
    </citation>
    <scope>NUCLEOTIDE SEQUENCE [LARGE SCALE GENOMIC DNA]</scope>
    <source>
        <strain evidence="8 9">Pla175</strain>
    </source>
</reference>
<evidence type="ECO:0000256" key="3">
    <source>
        <dbReference type="ARBA" id="ARBA00022692"/>
    </source>
</evidence>
<evidence type="ECO:0000256" key="7">
    <source>
        <dbReference type="SAM" id="Phobius"/>
    </source>
</evidence>
<evidence type="ECO:0000256" key="5">
    <source>
        <dbReference type="ARBA" id="ARBA00023136"/>
    </source>
</evidence>
<organism evidence="8 9">
    <name type="scientific">Pirellulimonas nuda</name>
    <dbReference type="NCBI Taxonomy" id="2528009"/>
    <lineage>
        <taxon>Bacteria</taxon>
        <taxon>Pseudomonadati</taxon>
        <taxon>Planctomycetota</taxon>
        <taxon>Planctomycetia</taxon>
        <taxon>Pirellulales</taxon>
        <taxon>Lacipirellulaceae</taxon>
        <taxon>Pirellulimonas</taxon>
    </lineage>
</organism>
<dbReference type="AlphaFoldDB" id="A0A518DFI7"/>
<feature type="transmembrane region" description="Helical" evidence="7">
    <location>
        <begin position="262"/>
        <end position="295"/>
    </location>
</feature>
<dbReference type="Proteomes" id="UP000317429">
    <property type="component" value="Chromosome"/>
</dbReference>
<feature type="transmembrane region" description="Helical" evidence="7">
    <location>
        <begin position="346"/>
        <end position="372"/>
    </location>
</feature>
<feature type="coiled-coil region" evidence="6">
    <location>
        <begin position="369"/>
        <end position="396"/>
    </location>
</feature>
<keyword evidence="3 7" id="KW-0812">Transmembrane</keyword>
<comment type="similarity">
    <text evidence="2">Belongs to the autoinducer-2 exporter (AI-2E) (TC 2.A.86) family.</text>
</comment>
<evidence type="ECO:0000256" key="2">
    <source>
        <dbReference type="ARBA" id="ARBA00009773"/>
    </source>
</evidence>
<proteinExistence type="inferred from homology"/>
<keyword evidence="5 7" id="KW-0472">Membrane</keyword>
<dbReference type="Pfam" id="PF01594">
    <property type="entry name" value="AI-2E_transport"/>
    <property type="match status" value="1"/>
</dbReference>
<dbReference type="GO" id="GO:0016020">
    <property type="term" value="C:membrane"/>
    <property type="evidence" value="ECO:0007669"/>
    <property type="project" value="UniProtKB-SubCell"/>
</dbReference>
<dbReference type="KEGG" id="pnd:Pla175_36280"/>
<feature type="transmembrane region" description="Helical" evidence="7">
    <location>
        <begin position="307"/>
        <end position="326"/>
    </location>
</feature>